<evidence type="ECO:0000313" key="4">
    <source>
        <dbReference type="EMBL" id="ANI93098.1"/>
    </source>
</evidence>
<dbReference type="InterPro" id="IPR036291">
    <property type="entry name" value="NAD(P)-bd_dom_sf"/>
</dbReference>
<dbReference type="KEGG" id="dtm:BJL86_2334"/>
<keyword evidence="5" id="KW-1185">Reference proteome</keyword>
<keyword evidence="2" id="KW-0560">Oxidoreductase</keyword>
<organism evidence="4 5">
    <name type="scientific">Dietzia timorensis</name>
    <dbReference type="NCBI Taxonomy" id="499555"/>
    <lineage>
        <taxon>Bacteria</taxon>
        <taxon>Bacillati</taxon>
        <taxon>Actinomycetota</taxon>
        <taxon>Actinomycetes</taxon>
        <taxon>Mycobacteriales</taxon>
        <taxon>Dietziaceae</taxon>
        <taxon>Dietzia</taxon>
    </lineage>
</organism>
<evidence type="ECO:0000313" key="5">
    <source>
        <dbReference type="Proteomes" id="UP000186104"/>
    </source>
</evidence>
<dbReference type="OrthoDB" id="5173603at2"/>
<dbReference type="PRINTS" id="PR00081">
    <property type="entry name" value="GDHRDH"/>
</dbReference>
<keyword evidence="3" id="KW-0520">NAD</keyword>
<dbReference type="SUPFAM" id="SSF51735">
    <property type="entry name" value="NAD(P)-binding Rossmann-fold domains"/>
    <property type="match status" value="1"/>
</dbReference>
<dbReference type="InterPro" id="IPR020904">
    <property type="entry name" value="Sc_DH/Rdtase_CS"/>
</dbReference>
<dbReference type="STRING" id="499555.BJL86_2334"/>
<dbReference type="FunFam" id="3.40.50.720:FF:000084">
    <property type="entry name" value="Short-chain dehydrogenase reductase"/>
    <property type="match status" value="1"/>
</dbReference>
<reference evidence="4 5" key="1">
    <citation type="submission" date="2016-06" db="EMBL/GenBank/DDBJ databases">
        <title>Complete genome sequence of a saline-alkali tolerant type strain Dietzia timorensis ID05-A0528T.</title>
        <authorList>
            <person name="Wu X."/>
        </authorList>
    </citation>
    <scope>NUCLEOTIDE SEQUENCE [LARGE SCALE GENOMIC DNA]</scope>
    <source>
        <strain evidence="4 5">ID05-A0528</strain>
    </source>
</reference>
<dbReference type="RefSeq" id="WP_067472746.1">
    <property type="nucleotide sequence ID" value="NZ_CP015961.1"/>
</dbReference>
<sequence length="271" mass="28995">MGQFDGKVVYITGIARGQGRKYATRFAAEGAKIIGCDIADKASAWTRYPASTPEDMAETEKLVAEAGGELFARVGDVRDLAFQQQLVADGVAHFGGRLDIVVANAGICNWGKLWEMDEEQWNDTIDINLTGYWKTLKASIPHMLEAGNGGAITLLSSVAGLKSMPMQAAYSASKHGVVGLAQTAAKELGRHGIRVNTVHPYGVLTPMGGKDEGAHEVFNDMPEFLPHFEPILGMGMAKTDDIADSVLFLSSEQARTITGTTFTVDMGATKV</sequence>
<dbReference type="PROSITE" id="PS00061">
    <property type="entry name" value="ADH_SHORT"/>
    <property type="match status" value="1"/>
</dbReference>
<evidence type="ECO:0000256" key="1">
    <source>
        <dbReference type="ARBA" id="ARBA00006484"/>
    </source>
</evidence>
<dbReference type="InterPro" id="IPR023985">
    <property type="entry name" value="SDR_subfam_1"/>
</dbReference>
<dbReference type="GO" id="GO:0016491">
    <property type="term" value="F:oxidoreductase activity"/>
    <property type="evidence" value="ECO:0007669"/>
    <property type="project" value="UniProtKB-KW"/>
</dbReference>
<dbReference type="Proteomes" id="UP000186104">
    <property type="component" value="Chromosome"/>
</dbReference>
<protein>
    <submittedName>
        <fullName evidence="4">Putative NAD-dependent oxidoreductase</fullName>
    </submittedName>
</protein>
<dbReference type="PANTHER" id="PTHR24321">
    <property type="entry name" value="DEHYDROGENASES, SHORT CHAIN"/>
    <property type="match status" value="1"/>
</dbReference>
<dbReference type="CDD" id="cd05233">
    <property type="entry name" value="SDR_c"/>
    <property type="match status" value="1"/>
</dbReference>
<dbReference type="EMBL" id="CP015961">
    <property type="protein sequence ID" value="ANI93098.1"/>
    <property type="molecule type" value="Genomic_DNA"/>
</dbReference>
<dbReference type="NCBIfam" id="TIGR03971">
    <property type="entry name" value="SDR_subfam_1"/>
    <property type="match status" value="1"/>
</dbReference>
<proteinExistence type="inferred from homology"/>
<dbReference type="PRINTS" id="PR00080">
    <property type="entry name" value="SDRFAMILY"/>
</dbReference>
<name>A0A173LN87_9ACTN</name>
<dbReference type="AlphaFoldDB" id="A0A173LN87"/>
<evidence type="ECO:0000256" key="2">
    <source>
        <dbReference type="ARBA" id="ARBA00023002"/>
    </source>
</evidence>
<evidence type="ECO:0000256" key="3">
    <source>
        <dbReference type="ARBA" id="ARBA00023027"/>
    </source>
</evidence>
<comment type="similarity">
    <text evidence="1">Belongs to the short-chain dehydrogenases/reductases (SDR) family.</text>
</comment>
<gene>
    <name evidence="4" type="ORF">BJL86_2334</name>
</gene>
<dbReference type="NCBIfam" id="NF009467">
    <property type="entry name" value="PRK12826.1-3"/>
    <property type="match status" value="1"/>
</dbReference>
<dbReference type="InterPro" id="IPR002347">
    <property type="entry name" value="SDR_fam"/>
</dbReference>
<dbReference type="Pfam" id="PF13561">
    <property type="entry name" value="adh_short_C2"/>
    <property type="match status" value="1"/>
</dbReference>
<dbReference type="Gene3D" id="3.40.50.720">
    <property type="entry name" value="NAD(P)-binding Rossmann-like Domain"/>
    <property type="match status" value="1"/>
</dbReference>
<accession>A0A173LN87</accession>
<dbReference type="PANTHER" id="PTHR24321:SF8">
    <property type="entry name" value="ESTRADIOL 17-BETA-DEHYDROGENASE 8-RELATED"/>
    <property type="match status" value="1"/>
</dbReference>